<organism evidence="1 2">
    <name type="scientific">Batillaria attramentaria</name>
    <dbReference type="NCBI Taxonomy" id="370345"/>
    <lineage>
        <taxon>Eukaryota</taxon>
        <taxon>Metazoa</taxon>
        <taxon>Spiralia</taxon>
        <taxon>Lophotrochozoa</taxon>
        <taxon>Mollusca</taxon>
        <taxon>Gastropoda</taxon>
        <taxon>Caenogastropoda</taxon>
        <taxon>Sorbeoconcha</taxon>
        <taxon>Cerithioidea</taxon>
        <taxon>Batillariidae</taxon>
        <taxon>Batillaria</taxon>
    </lineage>
</organism>
<keyword evidence="2" id="KW-1185">Reference proteome</keyword>
<name>A0ABD0KBX1_9CAEN</name>
<sequence>TAGFEWTSTSFPDGTHLVHCPTDTVSFPWTFILSDDEFVQKVEWYFSPSNDEPVLALGRLHARVSRRVYHDKETDEYHVQLECGTILNPGDANFSVAWKTPKGHRLSSNSFINGVFYLPLPNPVKGGEYSCRLDRASVAVFKCPESKASLFKAAFVRVSETKSRSLVLETSLSHMKRQLEELRNTVSTVSKME</sequence>
<reference evidence="1 2" key="1">
    <citation type="journal article" date="2023" name="Sci. Data">
        <title>Genome assembly of the Korean intertidal mud-creeper Batillaria attramentaria.</title>
        <authorList>
            <person name="Patra A.K."/>
            <person name="Ho P.T."/>
            <person name="Jun S."/>
            <person name="Lee S.J."/>
            <person name="Kim Y."/>
            <person name="Won Y.J."/>
        </authorList>
    </citation>
    <scope>NUCLEOTIDE SEQUENCE [LARGE SCALE GENOMIC DNA]</scope>
    <source>
        <strain evidence="1">Wonlab-2016</strain>
    </source>
</reference>
<feature type="non-terminal residue" evidence="1">
    <location>
        <position position="1"/>
    </location>
</feature>
<dbReference type="EMBL" id="JACVVK020000207">
    <property type="protein sequence ID" value="KAK7484603.1"/>
    <property type="molecule type" value="Genomic_DNA"/>
</dbReference>
<dbReference type="Proteomes" id="UP001519460">
    <property type="component" value="Unassembled WGS sequence"/>
</dbReference>
<evidence type="ECO:0008006" key="3">
    <source>
        <dbReference type="Google" id="ProtNLM"/>
    </source>
</evidence>
<dbReference type="AlphaFoldDB" id="A0ABD0KBX1"/>
<proteinExistence type="predicted"/>
<accession>A0ABD0KBX1</accession>
<protein>
    <recommendedName>
        <fullName evidence="3">Ig-like domain-containing protein</fullName>
    </recommendedName>
</protein>
<gene>
    <name evidence="1" type="ORF">BaRGS_00024129</name>
</gene>
<evidence type="ECO:0000313" key="2">
    <source>
        <dbReference type="Proteomes" id="UP001519460"/>
    </source>
</evidence>
<evidence type="ECO:0000313" key="1">
    <source>
        <dbReference type="EMBL" id="KAK7484603.1"/>
    </source>
</evidence>
<feature type="non-terminal residue" evidence="1">
    <location>
        <position position="193"/>
    </location>
</feature>
<comment type="caution">
    <text evidence="1">The sequence shown here is derived from an EMBL/GenBank/DDBJ whole genome shotgun (WGS) entry which is preliminary data.</text>
</comment>